<dbReference type="GO" id="GO:0016020">
    <property type="term" value="C:membrane"/>
    <property type="evidence" value="ECO:0007669"/>
    <property type="project" value="UniProtKB-SubCell"/>
</dbReference>
<feature type="transmembrane region" description="Helical" evidence="5">
    <location>
        <begin position="182"/>
        <end position="202"/>
    </location>
</feature>
<keyword evidence="7" id="KW-1185">Reference proteome</keyword>
<dbReference type="Proteomes" id="UP000294933">
    <property type="component" value="Unassembled WGS sequence"/>
</dbReference>
<feature type="transmembrane region" description="Helical" evidence="5">
    <location>
        <begin position="12"/>
        <end position="28"/>
    </location>
</feature>
<evidence type="ECO:0000313" key="7">
    <source>
        <dbReference type="Proteomes" id="UP000294933"/>
    </source>
</evidence>
<dbReference type="PANTHER" id="PTHR16201">
    <property type="entry name" value="SEVEN TRANSMEMBRANE PROTEIN 1-RELATED"/>
    <property type="match status" value="1"/>
</dbReference>
<evidence type="ECO:0000256" key="1">
    <source>
        <dbReference type="ARBA" id="ARBA00004141"/>
    </source>
</evidence>
<evidence type="ECO:0000313" key="6">
    <source>
        <dbReference type="EMBL" id="TDL20690.1"/>
    </source>
</evidence>
<dbReference type="AlphaFoldDB" id="A0A4Y7Q1M4"/>
<organism evidence="6 7">
    <name type="scientific">Rickenella mellea</name>
    <dbReference type="NCBI Taxonomy" id="50990"/>
    <lineage>
        <taxon>Eukaryota</taxon>
        <taxon>Fungi</taxon>
        <taxon>Dikarya</taxon>
        <taxon>Basidiomycota</taxon>
        <taxon>Agaricomycotina</taxon>
        <taxon>Agaricomycetes</taxon>
        <taxon>Hymenochaetales</taxon>
        <taxon>Rickenellaceae</taxon>
        <taxon>Rickenella</taxon>
    </lineage>
</organism>
<dbReference type="Pfam" id="PF04193">
    <property type="entry name" value="PQ-loop"/>
    <property type="match status" value="2"/>
</dbReference>
<dbReference type="Gene3D" id="1.20.1280.290">
    <property type="match status" value="2"/>
</dbReference>
<name>A0A4Y7Q1M4_9AGAM</name>
<keyword evidence="2 5" id="KW-0812">Transmembrane</keyword>
<evidence type="ECO:0000256" key="3">
    <source>
        <dbReference type="ARBA" id="ARBA00022989"/>
    </source>
</evidence>
<dbReference type="VEuPathDB" id="FungiDB:BD410DRAFT_790663"/>
<evidence type="ECO:0000256" key="2">
    <source>
        <dbReference type="ARBA" id="ARBA00022692"/>
    </source>
</evidence>
<keyword evidence="3 5" id="KW-1133">Transmembrane helix</keyword>
<keyword evidence="4 5" id="KW-0472">Membrane</keyword>
<dbReference type="InterPro" id="IPR006603">
    <property type="entry name" value="PQ-loop_rpt"/>
</dbReference>
<dbReference type="OrthoDB" id="19344at2759"/>
<sequence>MSETCEPHHDLWGTLLTSGLIVGLFASYAPQHFRIINKGSSEGFSPWFLLLGATSSAAGMLNMWTLQWGAVRCCRYLSAGSCLESMGGIFQVSTQWLLFNAILVLYLIYYPPHLKYAEIDVDAQDSRGTQHVKTNIRSDHWRLSIALAWVVAAHLAFSIATTFILLLSTQPEPSGPLQTPQIQLWATFLGVTSAGLAAIQYYPQLVHTYRIKLVGALSIPMMVIQSPGAALMVISIAIRPGTDWTSWVMYAVSGIMQAILLVMCLFWKARQRRLNIDDFGHPLDPAAYTYNGEGESVEVSVPDDAEEDARDGSDADLERRARIVLGEETPLIGGRKKKGGALGWLRR</sequence>
<feature type="transmembrane region" description="Helical" evidence="5">
    <location>
        <begin position="214"/>
        <end position="238"/>
    </location>
</feature>
<feature type="transmembrane region" description="Helical" evidence="5">
    <location>
        <begin position="48"/>
        <end position="68"/>
    </location>
</feature>
<feature type="transmembrane region" description="Helical" evidence="5">
    <location>
        <begin position="244"/>
        <end position="267"/>
    </location>
</feature>
<evidence type="ECO:0000256" key="4">
    <source>
        <dbReference type="ARBA" id="ARBA00023136"/>
    </source>
</evidence>
<reference evidence="6 7" key="1">
    <citation type="submission" date="2018-06" db="EMBL/GenBank/DDBJ databases">
        <title>A transcriptomic atlas of mushroom development highlights an independent origin of complex multicellularity.</title>
        <authorList>
            <consortium name="DOE Joint Genome Institute"/>
            <person name="Krizsan K."/>
            <person name="Almasi E."/>
            <person name="Merenyi Z."/>
            <person name="Sahu N."/>
            <person name="Viragh M."/>
            <person name="Koszo T."/>
            <person name="Mondo S."/>
            <person name="Kiss B."/>
            <person name="Balint B."/>
            <person name="Kues U."/>
            <person name="Barry K."/>
            <person name="Hegedus J.C."/>
            <person name="Henrissat B."/>
            <person name="Johnson J."/>
            <person name="Lipzen A."/>
            <person name="Ohm R."/>
            <person name="Nagy I."/>
            <person name="Pangilinan J."/>
            <person name="Yan J."/>
            <person name="Xiong Y."/>
            <person name="Grigoriev I.V."/>
            <person name="Hibbett D.S."/>
            <person name="Nagy L.G."/>
        </authorList>
    </citation>
    <scope>NUCLEOTIDE SEQUENCE [LARGE SCALE GENOMIC DNA]</scope>
    <source>
        <strain evidence="6 7">SZMC22713</strain>
    </source>
</reference>
<dbReference type="EMBL" id="ML170186">
    <property type="protein sequence ID" value="TDL20690.1"/>
    <property type="molecule type" value="Genomic_DNA"/>
</dbReference>
<gene>
    <name evidence="6" type="ORF">BD410DRAFT_790663</name>
</gene>
<dbReference type="PANTHER" id="PTHR16201:SF11">
    <property type="entry name" value="PQ-LOOP REPEAT-CONTAINING PROTEIN"/>
    <property type="match status" value="1"/>
</dbReference>
<feature type="transmembrane region" description="Helical" evidence="5">
    <location>
        <begin position="88"/>
        <end position="109"/>
    </location>
</feature>
<protein>
    <recommendedName>
        <fullName evidence="8">PQ-loop-domain-containing protein</fullName>
    </recommendedName>
</protein>
<dbReference type="InterPro" id="IPR051415">
    <property type="entry name" value="LAAT-1"/>
</dbReference>
<feature type="transmembrane region" description="Helical" evidence="5">
    <location>
        <begin position="143"/>
        <end position="167"/>
    </location>
</feature>
<evidence type="ECO:0000256" key="5">
    <source>
        <dbReference type="SAM" id="Phobius"/>
    </source>
</evidence>
<proteinExistence type="predicted"/>
<accession>A0A4Y7Q1M4</accession>
<dbReference type="SMART" id="SM00679">
    <property type="entry name" value="CTNS"/>
    <property type="match status" value="2"/>
</dbReference>
<comment type="subcellular location">
    <subcellularLocation>
        <location evidence="1">Membrane</location>
        <topology evidence="1">Multi-pass membrane protein</topology>
    </subcellularLocation>
</comment>
<evidence type="ECO:0008006" key="8">
    <source>
        <dbReference type="Google" id="ProtNLM"/>
    </source>
</evidence>